<evidence type="ECO:0000313" key="7">
    <source>
        <dbReference type="Proteomes" id="UP000094527"/>
    </source>
</evidence>
<feature type="compositionally biased region" description="Low complexity" evidence="4">
    <location>
        <begin position="160"/>
        <end position="173"/>
    </location>
</feature>
<protein>
    <submittedName>
        <fullName evidence="6">E3 ubiquitin-protein ligase RFWD3</fullName>
    </submittedName>
</protein>
<dbReference type="EMBL" id="LJIJ01000378">
    <property type="protein sequence ID" value="ODM98148.1"/>
    <property type="molecule type" value="Genomic_DNA"/>
</dbReference>
<dbReference type="PROSITE" id="PS50089">
    <property type="entry name" value="ZF_RING_2"/>
    <property type="match status" value="1"/>
</dbReference>
<feature type="domain" description="RING-type" evidence="5">
    <location>
        <begin position="25"/>
        <end position="115"/>
    </location>
</feature>
<accession>A0A1D2MYT5</accession>
<evidence type="ECO:0000256" key="1">
    <source>
        <dbReference type="ARBA" id="ARBA00022771"/>
    </source>
</evidence>
<evidence type="ECO:0000256" key="2">
    <source>
        <dbReference type="ARBA" id="ARBA00022833"/>
    </source>
</evidence>
<dbReference type="AlphaFoldDB" id="A0A1D2MYT5"/>
<keyword evidence="1 3" id="KW-0479">Metal-binding</keyword>
<evidence type="ECO:0000256" key="3">
    <source>
        <dbReference type="PROSITE-ProRule" id="PRU00175"/>
    </source>
</evidence>
<dbReference type="SMART" id="SM00184">
    <property type="entry name" value="RING"/>
    <property type="match status" value="1"/>
</dbReference>
<keyword evidence="7" id="KW-1185">Reference proteome</keyword>
<dbReference type="GO" id="GO:0008270">
    <property type="term" value="F:zinc ion binding"/>
    <property type="evidence" value="ECO:0007669"/>
    <property type="project" value="UniProtKB-KW"/>
</dbReference>
<feature type="compositionally biased region" description="Basic and acidic residues" evidence="4">
    <location>
        <begin position="145"/>
        <end position="154"/>
    </location>
</feature>
<sequence length="332" mass="37985">MGDGSWIHLESNTLRSEKNSLKFDCAICGDSLQQPGPPLQFFSFGKLVSTNELSLIDQELIYREFLLSDPLYKCGTYDCHKVLSTECGHLFHSGCLREWFFMKRYDRYTKCPYCNQRTRYHDCRVLHPVAVFERSNEGSSDDEASSSKEARKATTEPLDYSDISCESSSYSSEEISDDEDRAAPTSNTTTPTNNVCGPIPNEIIYELHLAEPQIDIPDIDIVEESEEDSADYGPFASVSYSINHLGRLVVEAYDKYNIAYFYLLIWAFNVITKHHEGRMKEHLKNMDDAEDETLVEATGPIPLGYPFILQFLLTGFFIWLHEKSLINIRKLL</sequence>
<name>A0A1D2MYT5_ORCCI</name>
<feature type="region of interest" description="Disordered" evidence="4">
    <location>
        <begin position="134"/>
        <end position="195"/>
    </location>
</feature>
<evidence type="ECO:0000313" key="6">
    <source>
        <dbReference type="EMBL" id="ODM98148.1"/>
    </source>
</evidence>
<dbReference type="Gene3D" id="3.30.40.10">
    <property type="entry name" value="Zinc/RING finger domain, C3HC4 (zinc finger)"/>
    <property type="match status" value="1"/>
</dbReference>
<organism evidence="6 7">
    <name type="scientific">Orchesella cincta</name>
    <name type="common">Springtail</name>
    <name type="synonym">Podura cincta</name>
    <dbReference type="NCBI Taxonomy" id="48709"/>
    <lineage>
        <taxon>Eukaryota</taxon>
        <taxon>Metazoa</taxon>
        <taxon>Ecdysozoa</taxon>
        <taxon>Arthropoda</taxon>
        <taxon>Hexapoda</taxon>
        <taxon>Collembola</taxon>
        <taxon>Entomobryomorpha</taxon>
        <taxon>Entomobryoidea</taxon>
        <taxon>Orchesellidae</taxon>
        <taxon>Orchesellinae</taxon>
        <taxon>Orchesella</taxon>
    </lineage>
</organism>
<feature type="compositionally biased region" description="Low complexity" evidence="4">
    <location>
        <begin position="184"/>
        <end position="194"/>
    </location>
</feature>
<dbReference type="SUPFAM" id="SSF57850">
    <property type="entry name" value="RING/U-box"/>
    <property type="match status" value="1"/>
</dbReference>
<keyword evidence="2" id="KW-0862">Zinc</keyword>
<gene>
    <name evidence="6" type="ORF">Ocin01_08530</name>
</gene>
<dbReference type="OrthoDB" id="8062037at2759"/>
<proteinExistence type="predicted"/>
<dbReference type="Proteomes" id="UP000094527">
    <property type="component" value="Unassembled WGS sequence"/>
</dbReference>
<dbReference type="InterPro" id="IPR001841">
    <property type="entry name" value="Znf_RING"/>
</dbReference>
<keyword evidence="1 3" id="KW-0863">Zinc-finger</keyword>
<evidence type="ECO:0000256" key="4">
    <source>
        <dbReference type="SAM" id="MobiDB-lite"/>
    </source>
</evidence>
<evidence type="ECO:0000259" key="5">
    <source>
        <dbReference type="PROSITE" id="PS50089"/>
    </source>
</evidence>
<reference evidence="6 7" key="1">
    <citation type="journal article" date="2016" name="Genome Biol. Evol.">
        <title>Gene Family Evolution Reflects Adaptation to Soil Environmental Stressors in the Genome of the Collembolan Orchesella cincta.</title>
        <authorList>
            <person name="Faddeeva-Vakhrusheva A."/>
            <person name="Derks M.F."/>
            <person name="Anvar S.Y."/>
            <person name="Agamennone V."/>
            <person name="Suring W."/>
            <person name="Smit S."/>
            <person name="van Straalen N.M."/>
            <person name="Roelofs D."/>
        </authorList>
    </citation>
    <scope>NUCLEOTIDE SEQUENCE [LARGE SCALE GENOMIC DNA]</scope>
    <source>
        <tissue evidence="6">Mixed pool</tissue>
    </source>
</reference>
<comment type="caution">
    <text evidence="6">The sequence shown here is derived from an EMBL/GenBank/DDBJ whole genome shotgun (WGS) entry which is preliminary data.</text>
</comment>
<dbReference type="InterPro" id="IPR013083">
    <property type="entry name" value="Znf_RING/FYVE/PHD"/>
</dbReference>